<name>A0AAV8ZR94_9CUCU</name>
<dbReference type="Pfam" id="PF25273">
    <property type="entry name" value="DUF7869"/>
    <property type="match status" value="1"/>
</dbReference>
<proteinExistence type="predicted"/>
<protein>
    <recommendedName>
        <fullName evidence="1">DUF7869 domain-containing protein</fullName>
    </recommendedName>
</protein>
<evidence type="ECO:0000313" key="3">
    <source>
        <dbReference type="Proteomes" id="UP001162156"/>
    </source>
</evidence>
<feature type="domain" description="DUF7869" evidence="1">
    <location>
        <begin position="250"/>
        <end position="415"/>
    </location>
</feature>
<dbReference type="InterPro" id="IPR057191">
    <property type="entry name" value="DUF7869"/>
</dbReference>
<dbReference type="PANTHER" id="PTHR10773">
    <property type="entry name" value="DNA-DIRECTED RNA POLYMERASES I, II, AND III SUBUNIT RPABC2"/>
    <property type="match status" value="1"/>
</dbReference>
<dbReference type="Proteomes" id="UP001162156">
    <property type="component" value="Unassembled WGS sequence"/>
</dbReference>
<dbReference type="AlphaFoldDB" id="A0AAV8ZR94"/>
<evidence type="ECO:0000259" key="1">
    <source>
        <dbReference type="Pfam" id="PF25273"/>
    </source>
</evidence>
<dbReference type="PANTHER" id="PTHR10773:SF19">
    <property type="match status" value="1"/>
</dbReference>
<dbReference type="EMBL" id="JANEYF010000500">
    <property type="protein sequence ID" value="KAJ8969615.1"/>
    <property type="molecule type" value="Genomic_DNA"/>
</dbReference>
<keyword evidence="3" id="KW-1185">Reference proteome</keyword>
<evidence type="ECO:0000313" key="2">
    <source>
        <dbReference type="EMBL" id="KAJ8969615.1"/>
    </source>
</evidence>
<accession>A0AAV8ZR94</accession>
<organism evidence="2 3">
    <name type="scientific">Rhamnusium bicolor</name>
    <dbReference type="NCBI Taxonomy" id="1586634"/>
    <lineage>
        <taxon>Eukaryota</taxon>
        <taxon>Metazoa</taxon>
        <taxon>Ecdysozoa</taxon>
        <taxon>Arthropoda</taxon>
        <taxon>Hexapoda</taxon>
        <taxon>Insecta</taxon>
        <taxon>Pterygota</taxon>
        <taxon>Neoptera</taxon>
        <taxon>Endopterygota</taxon>
        <taxon>Coleoptera</taxon>
        <taxon>Polyphaga</taxon>
        <taxon>Cucujiformia</taxon>
        <taxon>Chrysomeloidea</taxon>
        <taxon>Cerambycidae</taxon>
        <taxon>Lepturinae</taxon>
        <taxon>Rhagiini</taxon>
        <taxon>Rhamnusium</taxon>
    </lineage>
</organism>
<sequence>MACMRRVNESESRKQVTVCYTLPDGKGNHKQICRKTFEDTFSLSHKRVQHLTELKTEGKNIYTDNRGNNKSARKYSDVDVTSVVNHINSFPKIESHYSRKKTSKQYLSPDLNINRIYQIFKAKFPNTKITYKFYSKHFHKHFSHLKFGLPRSDTCSTCDLYNVKIKGASTASEAGSLKNNLDLHHRKAEKATNTMKDDIKNSQEPTSQHCTIAVDQQQVIFIPSLTHGDMFYLRQLSVFNLGIHIGDTNQAFMCLWHEGTTGRGGNEIASCVLKVLRANATNKKILNLRTDNCIGQNKNKMMLLALILLVKEGTLDEIHHKYLVKGHSYLPCDRDFALIEKRKRVTKTIVLDDVDKMITSTRHNNPFKVVRMNNEDFFDFKTASDTYLNTTKLNITKASWIKIQKDYPTQVSFKKSFSDLEEWTTVNVLKKGKSESF</sequence>
<gene>
    <name evidence="2" type="ORF">NQ314_001670</name>
</gene>
<comment type="caution">
    <text evidence="2">The sequence shown here is derived from an EMBL/GenBank/DDBJ whole genome shotgun (WGS) entry which is preliminary data.</text>
</comment>
<reference evidence="2" key="1">
    <citation type="journal article" date="2023" name="Insect Mol. Biol.">
        <title>Genome sequencing provides insights into the evolution of gene families encoding plant cell wall-degrading enzymes in longhorned beetles.</title>
        <authorList>
            <person name="Shin N.R."/>
            <person name="Okamura Y."/>
            <person name="Kirsch R."/>
            <person name="Pauchet Y."/>
        </authorList>
    </citation>
    <scope>NUCLEOTIDE SEQUENCE</scope>
    <source>
        <strain evidence="2">RBIC_L_NR</strain>
    </source>
</reference>